<sequence>MKKINGKATSKSGCKSTWKEIDVSDLVLFIGMVREKATLSSGFSRIKNCFQVLIRADQLQAIYSLTYF</sequence>
<accession>A0A382IEJ2</accession>
<organism evidence="1">
    <name type="scientific">marine metagenome</name>
    <dbReference type="NCBI Taxonomy" id="408172"/>
    <lineage>
        <taxon>unclassified sequences</taxon>
        <taxon>metagenomes</taxon>
        <taxon>ecological metagenomes</taxon>
    </lineage>
</organism>
<evidence type="ECO:0000313" key="1">
    <source>
        <dbReference type="EMBL" id="SVB97785.1"/>
    </source>
</evidence>
<protein>
    <submittedName>
        <fullName evidence="1">Uncharacterized protein</fullName>
    </submittedName>
</protein>
<dbReference type="EMBL" id="UINC01066759">
    <property type="protein sequence ID" value="SVB97785.1"/>
    <property type="molecule type" value="Genomic_DNA"/>
</dbReference>
<reference evidence="1" key="1">
    <citation type="submission" date="2018-05" db="EMBL/GenBank/DDBJ databases">
        <authorList>
            <person name="Lanie J.A."/>
            <person name="Ng W.-L."/>
            <person name="Kazmierczak K.M."/>
            <person name="Andrzejewski T.M."/>
            <person name="Davidsen T.M."/>
            <person name="Wayne K.J."/>
            <person name="Tettelin H."/>
            <person name="Glass J.I."/>
            <person name="Rusch D."/>
            <person name="Podicherti R."/>
            <person name="Tsui H.-C.T."/>
            <person name="Winkler M.E."/>
        </authorList>
    </citation>
    <scope>NUCLEOTIDE SEQUENCE</scope>
</reference>
<name>A0A382IEJ2_9ZZZZ</name>
<proteinExistence type="predicted"/>
<gene>
    <name evidence="1" type="ORF">METZ01_LOCUS250639</name>
</gene>
<dbReference type="AlphaFoldDB" id="A0A382IEJ2"/>